<keyword evidence="6" id="KW-0859">Xylose metabolism</keyword>
<dbReference type="SUPFAM" id="SSF53067">
    <property type="entry name" value="Actin-like ATPase domain"/>
    <property type="match status" value="2"/>
</dbReference>
<dbReference type="EMBL" id="CBEP010000050">
    <property type="protein sequence ID" value="CDC04382.1"/>
    <property type="molecule type" value="Genomic_DNA"/>
</dbReference>
<keyword evidence="2 6" id="KW-0808">Transferase</keyword>
<dbReference type="InterPro" id="IPR043129">
    <property type="entry name" value="ATPase_NBD"/>
</dbReference>
<comment type="caution">
    <text evidence="9">The sequence shown here is derived from an EMBL/GenBank/DDBJ whole genome shotgun (WGS) entry which is preliminary data.</text>
</comment>
<reference evidence="9" key="1">
    <citation type="submission" date="2012-11" db="EMBL/GenBank/DDBJ databases">
        <title>Dependencies among metagenomic species, viruses, plasmids and units of genetic variation.</title>
        <authorList>
            <person name="Nielsen H.B."/>
            <person name="Almeida M."/>
            <person name="Juncker A.S."/>
            <person name="Rasmussen S."/>
            <person name="Li J."/>
            <person name="Sunagawa S."/>
            <person name="Plichta D."/>
            <person name="Gautier L."/>
            <person name="Le Chatelier E."/>
            <person name="Peletier E."/>
            <person name="Bonde I."/>
            <person name="Nielsen T."/>
            <person name="Manichanh C."/>
            <person name="Arumugam M."/>
            <person name="Batto J."/>
            <person name="Santos M.B.Q.D."/>
            <person name="Blom N."/>
            <person name="Borruel N."/>
            <person name="Burgdorf K.S."/>
            <person name="Boumezbeur F."/>
            <person name="Casellas F."/>
            <person name="Dore J."/>
            <person name="Guarner F."/>
            <person name="Hansen T."/>
            <person name="Hildebrand F."/>
            <person name="Kaas R.S."/>
            <person name="Kennedy S."/>
            <person name="Kristiansen K."/>
            <person name="Kultima J.R."/>
            <person name="Leonard P."/>
            <person name="Levenez F."/>
            <person name="Lund O."/>
            <person name="Moumen B."/>
            <person name="Le Paslier D."/>
            <person name="Pons N."/>
            <person name="Pedersen O."/>
            <person name="Prifti E."/>
            <person name="Qin J."/>
            <person name="Raes J."/>
            <person name="Tap J."/>
            <person name="Tims S."/>
            <person name="Ussery D.W."/>
            <person name="Yamada T."/>
            <person name="MetaHit consortium"/>
            <person name="Renault P."/>
            <person name="Sicheritz-Ponten T."/>
            <person name="Bork P."/>
            <person name="Wang J."/>
            <person name="Brunak S."/>
            <person name="Ehrlich S.D."/>
        </authorList>
    </citation>
    <scope>NUCLEOTIDE SEQUENCE [LARGE SCALE GENOMIC DNA]</scope>
</reference>
<dbReference type="InterPro" id="IPR018485">
    <property type="entry name" value="FGGY_C"/>
</dbReference>
<dbReference type="InterPro" id="IPR050406">
    <property type="entry name" value="FGGY_Carb_Kinase"/>
</dbReference>
<evidence type="ECO:0000256" key="3">
    <source>
        <dbReference type="ARBA" id="ARBA00022741"/>
    </source>
</evidence>
<name>R6P350_9FIRM</name>
<keyword evidence="6" id="KW-0119">Carbohydrate metabolism</keyword>
<dbReference type="Gene3D" id="3.30.420.40">
    <property type="match status" value="2"/>
</dbReference>
<evidence type="ECO:0000256" key="5">
    <source>
        <dbReference type="ARBA" id="ARBA00022840"/>
    </source>
</evidence>
<comment type="catalytic activity">
    <reaction evidence="6">
        <text>D-xylulose + ATP = D-xylulose 5-phosphate + ADP + H(+)</text>
        <dbReference type="Rhea" id="RHEA:10964"/>
        <dbReference type="ChEBI" id="CHEBI:15378"/>
        <dbReference type="ChEBI" id="CHEBI:17140"/>
        <dbReference type="ChEBI" id="CHEBI:30616"/>
        <dbReference type="ChEBI" id="CHEBI:57737"/>
        <dbReference type="ChEBI" id="CHEBI:456216"/>
        <dbReference type="EC" id="2.7.1.17"/>
    </reaction>
</comment>
<dbReference type="GO" id="GO:0042732">
    <property type="term" value="P:D-xylose metabolic process"/>
    <property type="evidence" value="ECO:0007669"/>
    <property type="project" value="UniProtKB-KW"/>
</dbReference>
<evidence type="ECO:0000259" key="8">
    <source>
        <dbReference type="Pfam" id="PF02782"/>
    </source>
</evidence>
<evidence type="ECO:0000256" key="6">
    <source>
        <dbReference type="RuleBase" id="RU364073"/>
    </source>
</evidence>
<organism evidence="9 10">
    <name type="scientific">[Clostridium] leptum CAG:27</name>
    <dbReference type="NCBI Taxonomy" id="1263068"/>
    <lineage>
        <taxon>Bacteria</taxon>
        <taxon>Bacillati</taxon>
        <taxon>Bacillota</taxon>
        <taxon>Clostridia</taxon>
        <taxon>Eubacteriales</taxon>
        <taxon>Oscillospiraceae</taxon>
        <taxon>Oscillospiraceae incertae sedis</taxon>
    </lineage>
</organism>
<dbReference type="GO" id="GO:0005997">
    <property type="term" value="P:xylulose metabolic process"/>
    <property type="evidence" value="ECO:0007669"/>
    <property type="project" value="InterPro"/>
</dbReference>
<dbReference type="GO" id="GO:0005524">
    <property type="term" value="F:ATP binding"/>
    <property type="evidence" value="ECO:0007669"/>
    <property type="project" value="UniProtKB-KW"/>
</dbReference>
<sequence>MEYILAHDLGTSGNKATLFSTEGELIASVTYPYPTSYPYDTWVEQNPEDWWQAVIDTTRTLISGIDSRKIIGVSFSGQMMGCICVDKAGTPLRPAIIWADMRADKQIDKIEKRIEKSAFYRLTGHRLSPSYGGPKFMWIKENEPEVYHNTYKMLNAKDYIILKLTNQFVTENTDASSTCFMDLDRLNWSQDLLDIMGIDYEKLPRLCQSTDIAGYITNEVAKILGLPSGIPVICGGGDGICAAIGTGCIKEGVAHCSLGTSSWISITSKQAIYDEAQRTFNWAHIIPGYILPTGTMQCGGGAYAWYVNEFCEHEKILAKKQNLSLYDYLETEIAQSPLGSNGLLFLPYLMGERSPRWNLNARAGFIGIQIRHKKKDFLRAVQEGVAMNLKVVLDVFRDYSQRVEQMMVVGGGAKSKMWQKILSDVFNVAISLPDTIDEAASMGAAITAGVGLGVFEDFNSVDRFMKINHTVYPQKEAVERYSYLSEIFNHTYDALIPIYNQIKQFQK</sequence>
<keyword evidence="3 6" id="KW-0547">Nucleotide-binding</keyword>
<dbReference type="GO" id="GO:0004856">
    <property type="term" value="F:D-xylulokinase activity"/>
    <property type="evidence" value="ECO:0007669"/>
    <property type="project" value="UniProtKB-EC"/>
</dbReference>
<dbReference type="PIRSF" id="PIRSF000538">
    <property type="entry name" value="GlpK"/>
    <property type="match status" value="1"/>
</dbReference>
<dbReference type="PANTHER" id="PTHR43095:SF5">
    <property type="entry name" value="XYLULOSE KINASE"/>
    <property type="match status" value="1"/>
</dbReference>
<dbReference type="Pfam" id="PF02782">
    <property type="entry name" value="FGGY_C"/>
    <property type="match status" value="1"/>
</dbReference>
<evidence type="ECO:0000256" key="1">
    <source>
        <dbReference type="ARBA" id="ARBA00009156"/>
    </source>
</evidence>
<dbReference type="Proteomes" id="UP000018168">
    <property type="component" value="Unassembled WGS sequence"/>
</dbReference>
<accession>R6P350</accession>
<evidence type="ECO:0000313" key="9">
    <source>
        <dbReference type="EMBL" id="CDC04382.1"/>
    </source>
</evidence>
<keyword evidence="5 6" id="KW-0067">ATP-binding</keyword>
<dbReference type="InterPro" id="IPR018484">
    <property type="entry name" value="FGGY_N"/>
</dbReference>
<dbReference type="PANTHER" id="PTHR43095">
    <property type="entry name" value="SUGAR KINASE"/>
    <property type="match status" value="1"/>
</dbReference>
<proteinExistence type="inferred from homology"/>
<protein>
    <recommendedName>
        <fullName evidence="6">Xylulose kinase</fullName>
        <shortName evidence="6">Xylulokinase</shortName>
        <ecNumber evidence="6">2.7.1.17</ecNumber>
    </recommendedName>
</protein>
<evidence type="ECO:0000259" key="7">
    <source>
        <dbReference type="Pfam" id="PF00370"/>
    </source>
</evidence>
<evidence type="ECO:0000256" key="2">
    <source>
        <dbReference type="ARBA" id="ARBA00022679"/>
    </source>
</evidence>
<dbReference type="Pfam" id="PF00370">
    <property type="entry name" value="FGGY_N"/>
    <property type="match status" value="1"/>
</dbReference>
<feature type="domain" description="Carbohydrate kinase FGGY C-terminal" evidence="8">
    <location>
        <begin position="255"/>
        <end position="451"/>
    </location>
</feature>
<evidence type="ECO:0000256" key="4">
    <source>
        <dbReference type="ARBA" id="ARBA00022777"/>
    </source>
</evidence>
<gene>
    <name evidence="6" type="primary">xylB</name>
    <name evidence="9" type="ORF">BN578_02351</name>
</gene>
<dbReference type="NCBIfam" id="TIGR01312">
    <property type="entry name" value="XylB"/>
    <property type="match status" value="1"/>
</dbReference>
<dbReference type="AlphaFoldDB" id="R6P350"/>
<dbReference type="InterPro" id="IPR000577">
    <property type="entry name" value="Carb_kinase_FGGY"/>
</dbReference>
<keyword evidence="4 6" id="KW-0418">Kinase</keyword>
<dbReference type="EC" id="2.7.1.17" evidence="6"/>
<comment type="similarity">
    <text evidence="1 6">Belongs to the FGGY kinase family.</text>
</comment>
<evidence type="ECO:0000313" key="10">
    <source>
        <dbReference type="Proteomes" id="UP000018168"/>
    </source>
</evidence>
<feature type="domain" description="Carbohydrate kinase FGGY N-terminal" evidence="7">
    <location>
        <begin position="3"/>
        <end position="245"/>
    </location>
</feature>
<dbReference type="InterPro" id="IPR006000">
    <property type="entry name" value="Xylulokinase"/>
</dbReference>
<dbReference type="CDD" id="cd07805">
    <property type="entry name" value="ASKHA_NBD_FGGY_CvXK-like"/>
    <property type="match status" value="1"/>
</dbReference>